<dbReference type="Gene3D" id="1.10.1200.10">
    <property type="entry name" value="ACP-like"/>
    <property type="match status" value="1"/>
</dbReference>
<gene>
    <name evidence="2" type="ORF">GCM10009754_39840</name>
</gene>
<proteinExistence type="predicted"/>
<dbReference type="EMBL" id="BAAANN010000015">
    <property type="protein sequence ID" value="GAA1964180.1"/>
    <property type="molecule type" value="Genomic_DNA"/>
</dbReference>
<sequence length="82" mass="8792">MSSTPALSADRVRADVAALLGCQPAEIALDENLFDRGLDSVRIMSLVERWRGEGAAGLEFPDLAERPELGHWTTVLGKAAAE</sequence>
<feature type="domain" description="Carrier" evidence="1">
    <location>
        <begin position="6"/>
        <end position="82"/>
    </location>
</feature>
<protein>
    <recommendedName>
        <fullName evidence="1">Carrier domain-containing protein</fullName>
    </recommendedName>
</protein>
<dbReference type="SUPFAM" id="SSF47336">
    <property type="entry name" value="ACP-like"/>
    <property type="match status" value="1"/>
</dbReference>
<dbReference type="InterPro" id="IPR009081">
    <property type="entry name" value="PP-bd_ACP"/>
</dbReference>
<reference evidence="2 3" key="1">
    <citation type="journal article" date="2019" name="Int. J. Syst. Evol. Microbiol.">
        <title>The Global Catalogue of Microorganisms (GCM) 10K type strain sequencing project: providing services to taxonomists for standard genome sequencing and annotation.</title>
        <authorList>
            <consortium name="The Broad Institute Genomics Platform"/>
            <consortium name="The Broad Institute Genome Sequencing Center for Infectious Disease"/>
            <person name="Wu L."/>
            <person name="Ma J."/>
        </authorList>
    </citation>
    <scope>NUCLEOTIDE SEQUENCE [LARGE SCALE GENOMIC DNA]</scope>
    <source>
        <strain evidence="2 3">JCM 14545</strain>
    </source>
</reference>
<evidence type="ECO:0000259" key="1">
    <source>
        <dbReference type="PROSITE" id="PS50075"/>
    </source>
</evidence>
<dbReference type="PROSITE" id="PS50075">
    <property type="entry name" value="CARRIER"/>
    <property type="match status" value="1"/>
</dbReference>
<dbReference type="RefSeq" id="WP_344420571.1">
    <property type="nucleotide sequence ID" value="NZ_BAAANN010000015.1"/>
</dbReference>
<organism evidence="2 3">
    <name type="scientific">Amycolatopsis minnesotensis</name>
    <dbReference type="NCBI Taxonomy" id="337894"/>
    <lineage>
        <taxon>Bacteria</taxon>
        <taxon>Bacillati</taxon>
        <taxon>Actinomycetota</taxon>
        <taxon>Actinomycetes</taxon>
        <taxon>Pseudonocardiales</taxon>
        <taxon>Pseudonocardiaceae</taxon>
        <taxon>Amycolatopsis</taxon>
    </lineage>
</organism>
<dbReference type="Proteomes" id="UP001501116">
    <property type="component" value="Unassembled WGS sequence"/>
</dbReference>
<dbReference type="InterPro" id="IPR036736">
    <property type="entry name" value="ACP-like_sf"/>
</dbReference>
<evidence type="ECO:0000313" key="2">
    <source>
        <dbReference type="EMBL" id="GAA1964180.1"/>
    </source>
</evidence>
<name>A0ABN2R5V1_9PSEU</name>
<evidence type="ECO:0000313" key="3">
    <source>
        <dbReference type="Proteomes" id="UP001501116"/>
    </source>
</evidence>
<dbReference type="Pfam" id="PF00550">
    <property type="entry name" value="PP-binding"/>
    <property type="match status" value="1"/>
</dbReference>
<keyword evidence="3" id="KW-1185">Reference proteome</keyword>
<accession>A0ABN2R5V1</accession>
<comment type="caution">
    <text evidence="2">The sequence shown here is derived from an EMBL/GenBank/DDBJ whole genome shotgun (WGS) entry which is preliminary data.</text>
</comment>